<comment type="subcellular location">
    <subcellularLocation>
        <location evidence="1">Membrane</location>
    </subcellularLocation>
</comment>
<comment type="caution">
    <text evidence="7">The sequence shown here is derived from an EMBL/GenBank/DDBJ whole genome shotgun (WGS) entry which is preliminary data.</text>
</comment>
<dbReference type="GO" id="GO:0009247">
    <property type="term" value="P:glycolipid biosynthetic process"/>
    <property type="evidence" value="ECO:0007669"/>
    <property type="project" value="InterPro"/>
</dbReference>
<gene>
    <name evidence="7" type="ORF">ENQ20_20620</name>
</gene>
<evidence type="ECO:0000256" key="1">
    <source>
        <dbReference type="ARBA" id="ARBA00004370"/>
    </source>
</evidence>
<comment type="similarity">
    <text evidence="2">Belongs to the glycosyltransferase 28 family.</text>
</comment>
<protein>
    <submittedName>
        <fullName evidence="7">Galactosyldiacylglycerol synthase</fullName>
    </submittedName>
</protein>
<dbReference type="GO" id="GO:0016020">
    <property type="term" value="C:membrane"/>
    <property type="evidence" value="ECO:0007669"/>
    <property type="project" value="UniProtKB-SubCell"/>
</dbReference>
<evidence type="ECO:0000313" key="7">
    <source>
        <dbReference type="EMBL" id="HDX33861.1"/>
    </source>
</evidence>
<dbReference type="InterPro" id="IPR007235">
    <property type="entry name" value="Glyco_trans_28_C"/>
</dbReference>
<evidence type="ECO:0000256" key="4">
    <source>
        <dbReference type="ARBA" id="ARBA00022679"/>
    </source>
</evidence>
<evidence type="ECO:0000256" key="3">
    <source>
        <dbReference type="ARBA" id="ARBA00022676"/>
    </source>
</evidence>
<dbReference type="Pfam" id="PF04101">
    <property type="entry name" value="Glyco_tran_28_C"/>
    <property type="match status" value="1"/>
</dbReference>
<proteinExistence type="inferred from homology"/>
<feature type="domain" description="Glycosyl transferase family 28 C-terminal" evidence="5">
    <location>
        <begin position="208"/>
        <end position="304"/>
    </location>
</feature>
<dbReference type="EMBL" id="DSMG01000208">
    <property type="protein sequence ID" value="HDX33861.1"/>
    <property type="molecule type" value="Genomic_DNA"/>
</dbReference>
<dbReference type="PANTHER" id="PTHR43025:SF3">
    <property type="entry name" value="MONOGALACTOSYLDIACYLGLYCEROL SYNTHASE 1, CHLOROPLASTIC"/>
    <property type="match status" value="1"/>
</dbReference>
<keyword evidence="3" id="KW-0328">Glycosyltransferase</keyword>
<name>A0A7C1JKQ3_9CHLR</name>
<dbReference type="InterPro" id="IPR009695">
    <property type="entry name" value="Diacylglyc_glucosyltr_N"/>
</dbReference>
<dbReference type="Gene3D" id="3.40.50.2000">
    <property type="entry name" value="Glycogen Phosphorylase B"/>
    <property type="match status" value="1"/>
</dbReference>
<evidence type="ECO:0000259" key="6">
    <source>
        <dbReference type="Pfam" id="PF06925"/>
    </source>
</evidence>
<dbReference type="SUPFAM" id="SSF53756">
    <property type="entry name" value="UDP-Glycosyltransferase/glycogen phosphorylase"/>
    <property type="match status" value="1"/>
</dbReference>
<accession>A0A7C1JKQ3</accession>
<dbReference type="InterPro" id="IPR050519">
    <property type="entry name" value="Glycosyltransf_28_UgtP"/>
</dbReference>
<evidence type="ECO:0000259" key="5">
    <source>
        <dbReference type="Pfam" id="PF04101"/>
    </source>
</evidence>
<dbReference type="PANTHER" id="PTHR43025">
    <property type="entry name" value="MONOGALACTOSYLDIACYLGLYCEROL SYNTHASE"/>
    <property type="match status" value="1"/>
</dbReference>
<sequence length="380" mass="41746">MKRILILMSDTGGGHRASAQALKAGFDELYPNRFTIEIVDFITDYMPWPLNQMPKAYPFLSNDAPWLWKLLYGGPNHRLSNTLAQIGSRMLVRSAHRVMDDHRPDLIISVHPLMQRVCMLAMAQRPQRIPFVTVVTDLTTAHPLWFHREVDAVYVASENTREMALKAGIAPDRIHLLGLPIRPAFARPPRPKADLRSELGMALELPAVLLMGGGEGVGPVEEIAAACDASLSATGPPIGQIVVICGRNKALQERLAARVWRVPARINGFVDNMSDWMRACDCIVTKAGPGTIAEALICGLPIILNGFIPGQEEGNVPFVVDNGVGVYEKSPAAIAAIVARWFGPEREHLREMSTRARALGHPHATFDIVRSIVQLMKDSG</sequence>
<organism evidence="7">
    <name type="scientific">Caldilinea aerophila</name>
    <dbReference type="NCBI Taxonomy" id="133453"/>
    <lineage>
        <taxon>Bacteria</taxon>
        <taxon>Bacillati</taxon>
        <taxon>Chloroflexota</taxon>
        <taxon>Caldilineae</taxon>
        <taxon>Caldilineales</taxon>
        <taxon>Caldilineaceae</taxon>
        <taxon>Caldilinea</taxon>
    </lineage>
</organism>
<feature type="domain" description="Diacylglycerol glucosyltransferase N-terminal" evidence="6">
    <location>
        <begin position="15"/>
        <end position="181"/>
    </location>
</feature>
<dbReference type="Pfam" id="PF06925">
    <property type="entry name" value="MGDG_synth"/>
    <property type="match status" value="1"/>
</dbReference>
<dbReference type="AlphaFoldDB" id="A0A7C1JKQ3"/>
<dbReference type="GO" id="GO:0016758">
    <property type="term" value="F:hexosyltransferase activity"/>
    <property type="evidence" value="ECO:0007669"/>
    <property type="project" value="InterPro"/>
</dbReference>
<reference evidence="7" key="1">
    <citation type="journal article" date="2020" name="mSystems">
        <title>Genome- and Community-Level Interaction Insights into Carbon Utilization and Element Cycling Functions of Hydrothermarchaeota in Hydrothermal Sediment.</title>
        <authorList>
            <person name="Zhou Z."/>
            <person name="Liu Y."/>
            <person name="Xu W."/>
            <person name="Pan J."/>
            <person name="Luo Z.H."/>
            <person name="Li M."/>
        </authorList>
    </citation>
    <scope>NUCLEOTIDE SEQUENCE [LARGE SCALE GENOMIC DNA]</scope>
    <source>
        <strain evidence="7">SpSt-289</strain>
    </source>
</reference>
<evidence type="ECO:0000256" key="2">
    <source>
        <dbReference type="ARBA" id="ARBA00006962"/>
    </source>
</evidence>
<keyword evidence="4" id="KW-0808">Transferase</keyword>